<evidence type="ECO:0000313" key="4">
    <source>
        <dbReference type="Proteomes" id="UP000805614"/>
    </source>
</evidence>
<accession>A0ABR7LQT5</accession>
<name>A0ABR7LQT5_9ACTN</name>
<reference evidence="3 4" key="1">
    <citation type="submission" date="2020-06" db="EMBL/GenBank/DDBJ databases">
        <title>Actinomadura xiongansis sp. nov., isolated from soil of Baiyangdian.</title>
        <authorList>
            <person name="Zhang X."/>
        </authorList>
    </citation>
    <scope>NUCLEOTIDE SEQUENCE [LARGE SCALE GENOMIC DNA]</scope>
    <source>
        <strain evidence="3 4">HBUM206468</strain>
    </source>
</reference>
<dbReference type="InterPro" id="IPR013217">
    <property type="entry name" value="Methyltransf_12"/>
</dbReference>
<organism evidence="3 4">
    <name type="scientific">Actinomadura alba</name>
    <dbReference type="NCBI Taxonomy" id="406431"/>
    <lineage>
        <taxon>Bacteria</taxon>
        <taxon>Bacillati</taxon>
        <taxon>Actinomycetota</taxon>
        <taxon>Actinomycetes</taxon>
        <taxon>Streptosporangiales</taxon>
        <taxon>Thermomonosporaceae</taxon>
        <taxon>Actinomadura</taxon>
    </lineage>
</organism>
<dbReference type="InterPro" id="IPR029063">
    <property type="entry name" value="SAM-dependent_MTases_sf"/>
</dbReference>
<feature type="compositionally biased region" description="Low complexity" evidence="1">
    <location>
        <begin position="146"/>
        <end position="164"/>
    </location>
</feature>
<sequence>MFSQRAREYAYHKPLQRIQVLEAGCGWGNGLDLGEKERHVTGVDVDTPAVRAHTSGRADLDAWHLGDLRTVPMPPRMYDIVHAHFLIDRVAHAELVLDRFVAALKPGGLLLMRFRDRDTAFGFVDRVLPRWLRALAWQVLSRRAGDVPGPGARPDAADAPLGPDGTPPPAVYETIASLSGMQWYCVMRGLMIAEEYTSLDTVAAFGRWSHFVNGLCRAVAGMSRGRLTAEHSEITLVIRKPENRLARVI</sequence>
<dbReference type="SUPFAM" id="SSF53335">
    <property type="entry name" value="S-adenosyl-L-methionine-dependent methyltransferases"/>
    <property type="match status" value="1"/>
</dbReference>
<dbReference type="GO" id="GO:0008168">
    <property type="term" value="F:methyltransferase activity"/>
    <property type="evidence" value="ECO:0007669"/>
    <property type="project" value="UniProtKB-KW"/>
</dbReference>
<keyword evidence="4" id="KW-1185">Reference proteome</keyword>
<dbReference type="Proteomes" id="UP000805614">
    <property type="component" value="Unassembled WGS sequence"/>
</dbReference>
<feature type="domain" description="Methyltransferase type 12" evidence="2">
    <location>
        <begin position="21"/>
        <end position="110"/>
    </location>
</feature>
<evidence type="ECO:0000259" key="2">
    <source>
        <dbReference type="Pfam" id="PF08242"/>
    </source>
</evidence>
<keyword evidence="3" id="KW-0808">Transferase</keyword>
<dbReference type="GO" id="GO:0032259">
    <property type="term" value="P:methylation"/>
    <property type="evidence" value="ECO:0007669"/>
    <property type="project" value="UniProtKB-KW"/>
</dbReference>
<proteinExistence type="predicted"/>
<comment type="caution">
    <text evidence="3">The sequence shown here is derived from an EMBL/GenBank/DDBJ whole genome shotgun (WGS) entry which is preliminary data.</text>
</comment>
<protein>
    <submittedName>
        <fullName evidence="3">Class I SAM-dependent methyltransferase</fullName>
    </submittedName>
</protein>
<evidence type="ECO:0000313" key="3">
    <source>
        <dbReference type="EMBL" id="MBC6467181.1"/>
    </source>
</evidence>
<dbReference type="Pfam" id="PF08242">
    <property type="entry name" value="Methyltransf_12"/>
    <property type="match status" value="1"/>
</dbReference>
<keyword evidence="3" id="KW-0489">Methyltransferase</keyword>
<dbReference type="Gene3D" id="3.40.50.150">
    <property type="entry name" value="Vaccinia Virus protein VP39"/>
    <property type="match status" value="1"/>
</dbReference>
<evidence type="ECO:0000256" key="1">
    <source>
        <dbReference type="SAM" id="MobiDB-lite"/>
    </source>
</evidence>
<dbReference type="EMBL" id="JABVEC010000011">
    <property type="protein sequence ID" value="MBC6467181.1"/>
    <property type="molecule type" value="Genomic_DNA"/>
</dbReference>
<feature type="region of interest" description="Disordered" evidence="1">
    <location>
        <begin position="146"/>
        <end position="165"/>
    </location>
</feature>
<gene>
    <name evidence="3" type="ORF">HKK74_16960</name>
</gene>
<dbReference type="CDD" id="cd02440">
    <property type="entry name" value="AdoMet_MTases"/>
    <property type="match status" value="1"/>
</dbReference>